<dbReference type="SUPFAM" id="SSF50022">
    <property type="entry name" value="ISP domain"/>
    <property type="match status" value="1"/>
</dbReference>
<evidence type="ECO:0000256" key="10">
    <source>
        <dbReference type="SAM" id="MobiDB-lite"/>
    </source>
</evidence>
<dbReference type="InterPro" id="IPR017941">
    <property type="entry name" value="Rieske_2Fe-2S"/>
</dbReference>
<dbReference type="PANTHER" id="PTHR10134">
    <property type="entry name" value="CYTOCHROME B-C1 COMPLEX SUBUNIT RIESKE, MITOCHONDRIAL"/>
    <property type="match status" value="1"/>
</dbReference>
<dbReference type="Gene3D" id="2.102.10.10">
    <property type="entry name" value="Rieske [2Fe-2S] iron-sulphur domain"/>
    <property type="match status" value="1"/>
</dbReference>
<dbReference type="InterPro" id="IPR006311">
    <property type="entry name" value="TAT_signal"/>
</dbReference>
<dbReference type="PROSITE" id="PS51318">
    <property type="entry name" value="TAT"/>
    <property type="match status" value="1"/>
</dbReference>
<evidence type="ECO:0000256" key="8">
    <source>
        <dbReference type="ARBA" id="ARBA00029586"/>
    </source>
</evidence>
<evidence type="ECO:0000313" key="13">
    <source>
        <dbReference type="Proteomes" id="UP000774570"/>
    </source>
</evidence>
<proteinExistence type="predicted"/>
<accession>A0ABS7FS16</accession>
<keyword evidence="3" id="KW-0001">2Fe-2S</keyword>
<protein>
    <recommendedName>
        <fullName evidence="2">Cytochrome bc1 complex Rieske iron-sulfur subunit</fullName>
    </recommendedName>
    <alternativeName>
        <fullName evidence="8">Cytochrome bc1 reductase complex subunit QcrA</fullName>
    </alternativeName>
</protein>
<evidence type="ECO:0000313" key="12">
    <source>
        <dbReference type="EMBL" id="MBW8483209.1"/>
    </source>
</evidence>
<keyword evidence="5" id="KW-0408">Iron</keyword>
<sequence length="165" mass="15337">MTEETGTGTGPGPDGAATRRGLLAGAGVVAAAGLLAACGGSDDSGDAGGGDAGGDGGSGGGPSSDGGGGSATALGAVSAVPVGGGKVFKDRKIVVTQPAKGEFKAFSAVCTHRGCSVGSVAGGLIECPCHGSKFKIADGSVASGPAEEPLPARKVTVQNGQITLA</sequence>
<feature type="region of interest" description="Disordered" evidence="10">
    <location>
        <begin position="45"/>
        <end position="73"/>
    </location>
</feature>
<dbReference type="CDD" id="cd03467">
    <property type="entry name" value="Rieske"/>
    <property type="match status" value="1"/>
</dbReference>
<keyword evidence="4" id="KW-0479">Metal-binding</keyword>
<dbReference type="PRINTS" id="PR00162">
    <property type="entry name" value="RIESKE"/>
</dbReference>
<evidence type="ECO:0000256" key="4">
    <source>
        <dbReference type="ARBA" id="ARBA00022723"/>
    </source>
</evidence>
<dbReference type="InterPro" id="IPR005805">
    <property type="entry name" value="Rieske_Fe-S_prot_C"/>
</dbReference>
<evidence type="ECO:0000256" key="3">
    <source>
        <dbReference type="ARBA" id="ARBA00022714"/>
    </source>
</evidence>
<evidence type="ECO:0000256" key="5">
    <source>
        <dbReference type="ARBA" id="ARBA00023004"/>
    </source>
</evidence>
<reference evidence="12 13" key="1">
    <citation type="submission" date="2021-07" db="EMBL/GenBank/DDBJ databases">
        <title>Actinomadura sp. PM05-2 isolated from lichen.</title>
        <authorList>
            <person name="Somphong A."/>
            <person name="Phongsopitanun W."/>
            <person name="Tanasupawat S."/>
            <person name="Peongsungnone V."/>
        </authorList>
    </citation>
    <scope>NUCLEOTIDE SEQUENCE [LARGE SCALE GENOMIC DNA]</scope>
    <source>
        <strain evidence="12 13">PM05-2</strain>
    </source>
</reference>
<evidence type="ECO:0000256" key="2">
    <source>
        <dbReference type="ARBA" id="ARBA00015816"/>
    </source>
</evidence>
<feature type="domain" description="Rieske" evidence="11">
    <location>
        <begin position="72"/>
        <end position="164"/>
    </location>
</feature>
<keyword evidence="7" id="KW-1015">Disulfide bond</keyword>
<evidence type="ECO:0000259" key="11">
    <source>
        <dbReference type="PROSITE" id="PS51296"/>
    </source>
</evidence>
<dbReference type="Pfam" id="PF00355">
    <property type="entry name" value="Rieske"/>
    <property type="match status" value="1"/>
</dbReference>
<evidence type="ECO:0000256" key="1">
    <source>
        <dbReference type="ARBA" id="ARBA00002494"/>
    </source>
</evidence>
<keyword evidence="6" id="KW-0411">Iron-sulfur</keyword>
<keyword evidence="13" id="KW-1185">Reference proteome</keyword>
<dbReference type="EMBL" id="JAIBOA010000007">
    <property type="protein sequence ID" value="MBW8483209.1"/>
    <property type="molecule type" value="Genomic_DNA"/>
</dbReference>
<dbReference type="InterPro" id="IPR014349">
    <property type="entry name" value="Rieske_Fe-S_prot"/>
</dbReference>
<comment type="cofactor">
    <cofactor evidence="9">
        <name>[2Fe-2S] cluster</name>
        <dbReference type="ChEBI" id="CHEBI:190135"/>
    </cofactor>
</comment>
<dbReference type="PROSITE" id="PS51296">
    <property type="entry name" value="RIESKE"/>
    <property type="match status" value="1"/>
</dbReference>
<comment type="caution">
    <text evidence="12">The sequence shown here is derived from an EMBL/GenBank/DDBJ whole genome shotgun (WGS) entry which is preliminary data.</text>
</comment>
<evidence type="ECO:0000256" key="7">
    <source>
        <dbReference type="ARBA" id="ARBA00023157"/>
    </source>
</evidence>
<dbReference type="InterPro" id="IPR036922">
    <property type="entry name" value="Rieske_2Fe-2S_sf"/>
</dbReference>
<feature type="compositionally biased region" description="Gly residues" evidence="10">
    <location>
        <begin position="46"/>
        <end position="70"/>
    </location>
</feature>
<gene>
    <name evidence="12" type="ORF">K1Y72_12570</name>
</gene>
<name>A0ABS7FS16_9ACTN</name>
<evidence type="ECO:0000256" key="9">
    <source>
        <dbReference type="ARBA" id="ARBA00034078"/>
    </source>
</evidence>
<dbReference type="Proteomes" id="UP000774570">
    <property type="component" value="Unassembled WGS sequence"/>
</dbReference>
<comment type="function">
    <text evidence="1">Iron-sulfur subunit of the cytochrome bc1 complex, an essential component of the respiratory electron transport chain required for ATP synthesis. The bc1 complex catalyzes the oxidation of menaquinol and the reduction of cytochrome c in the respiratory chain. The bc1 complex operates through a Q-cycle mechanism that couples electron transfer to generation of the proton gradient that drives ATP synthesis.</text>
</comment>
<evidence type="ECO:0000256" key="6">
    <source>
        <dbReference type="ARBA" id="ARBA00023014"/>
    </source>
</evidence>
<organism evidence="12 13">
    <name type="scientific">Actinomadura parmotrematis</name>
    <dbReference type="NCBI Taxonomy" id="2864039"/>
    <lineage>
        <taxon>Bacteria</taxon>
        <taxon>Bacillati</taxon>
        <taxon>Actinomycetota</taxon>
        <taxon>Actinomycetes</taxon>
        <taxon>Streptosporangiales</taxon>
        <taxon>Thermomonosporaceae</taxon>
        <taxon>Actinomadura</taxon>
    </lineage>
</organism>